<dbReference type="RefSeq" id="WP_112375403.1">
    <property type="nucleotide sequence ID" value="NZ_CP069793.1"/>
</dbReference>
<organism evidence="3 4">
    <name type="scientific">Sphingobacterium multivorum</name>
    <dbReference type="NCBI Taxonomy" id="28454"/>
    <lineage>
        <taxon>Bacteria</taxon>
        <taxon>Pseudomonadati</taxon>
        <taxon>Bacteroidota</taxon>
        <taxon>Sphingobacteriia</taxon>
        <taxon>Sphingobacteriales</taxon>
        <taxon>Sphingobacteriaceae</taxon>
        <taxon>Sphingobacterium</taxon>
    </lineage>
</organism>
<dbReference type="Pfam" id="PF13439">
    <property type="entry name" value="Glyco_transf_4"/>
    <property type="match status" value="1"/>
</dbReference>
<proteinExistence type="predicted"/>
<feature type="domain" description="Glycosyl transferase family 1" evidence="1">
    <location>
        <begin position="201"/>
        <end position="350"/>
    </location>
</feature>
<dbReference type="Proteomes" id="UP000251241">
    <property type="component" value="Unassembled WGS sequence"/>
</dbReference>
<dbReference type="EMBL" id="UAUU01000009">
    <property type="protein sequence ID" value="SPZ88642.1"/>
    <property type="molecule type" value="Genomic_DNA"/>
</dbReference>
<evidence type="ECO:0000313" key="4">
    <source>
        <dbReference type="Proteomes" id="UP000251241"/>
    </source>
</evidence>
<dbReference type="SUPFAM" id="SSF53756">
    <property type="entry name" value="UDP-Glycosyltransferase/glycogen phosphorylase"/>
    <property type="match status" value="1"/>
</dbReference>
<dbReference type="AlphaFoldDB" id="A0A2X2J2W6"/>
<gene>
    <name evidence="3" type="primary">tagE_2</name>
    <name evidence="3" type="ORF">NCTC11343_03608</name>
</gene>
<dbReference type="Pfam" id="PF00534">
    <property type="entry name" value="Glycos_transf_1"/>
    <property type="match status" value="1"/>
</dbReference>
<dbReference type="GeneID" id="97183457"/>
<reference evidence="3 4" key="1">
    <citation type="submission" date="2018-06" db="EMBL/GenBank/DDBJ databases">
        <authorList>
            <consortium name="Pathogen Informatics"/>
            <person name="Doyle S."/>
        </authorList>
    </citation>
    <scope>NUCLEOTIDE SEQUENCE [LARGE SCALE GENOMIC DNA]</scope>
    <source>
        <strain evidence="3 4">NCTC11343</strain>
    </source>
</reference>
<dbReference type="GO" id="GO:0047265">
    <property type="term" value="F:poly(glycerol-phosphate) alpha-glucosyltransferase activity"/>
    <property type="evidence" value="ECO:0007669"/>
    <property type="project" value="UniProtKB-EC"/>
</dbReference>
<dbReference type="Gene3D" id="3.40.50.2000">
    <property type="entry name" value="Glycogen Phosphorylase B"/>
    <property type="match status" value="2"/>
</dbReference>
<dbReference type="EC" id="2.4.1.52" evidence="3"/>
<feature type="domain" description="Glycosyltransferase subfamily 4-like N-terminal" evidence="2">
    <location>
        <begin position="14"/>
        <end position="186"/>
    </location>
</feature>
<evidence type="ECO:0000259" key="2">
    <source>
        <dbReference type="Pfam" id="PF13439"/>
    </source>
</evidence>
<evidence type="ECO:0000313" key="3">
    <source>
        <dbReference type="EMBL" id="SPZ88642.1"/>
    </source>
</evidence>
<keyword evidence="3" id="KW-0328">Glycosyltransferase</keyword>
<dbReference type="CDD" id="cd03820">
    <property type="entry name" value="GT4_AmsD-like"/>
    <property type="match status" value="1"/>
</dbReference>
<sequence>MKIVYCINGTFNSGGMERVLANKANFLVEHGYEVCIVTSDQMDRPPFYPLDHRIQQIDLKINYQQNNDQSFINKIRHYPAKQRKHRNALEAVLMQIKPDITISMYGNDVSFLWKLKDHSRKFLEIHFSRYKRLLYQRKGLFRLADLWLTHLDYKLVKRYDKFVVLTSEDRADWGNLHNIEVIPNAVTPLHTSPSTLSIKRVTAIGRYDFQKGFDLLIYAWQKVAAKYPDWELFIYGDGALKAAYQAQIDDLNLRDKIKLMPATKDIGQVYQNTTILALSSRYEGLPMVLLEAMSMGLPIVAFACKCGPRDLIEHGKNGFLVAPGDVDQLAENLQLVIAQESLRTSMSREALHKVKEFQPDFVMHKWIKLFESES</sequence>
<dbReference type="PANTHER" id="PTHR12526:SF630">
    <property type="entry name" value="GLYCOSYLTRANSFERASE"/>
    <property type="match status" value="1"/>
</dbReference>
<dbReference type="InterPro" id="IPR001296">
    <property type="entry name" value="Glyco_trans_1"/>
</dbReference>
<name>A0A2X2J2W6_SPHMU</name>
<evidence type="ECO:0000259" key="1">
    <source>
        <dbReference type="Pfam" id="PF00534"/>
    </source>
</evidence>
<protein>
    <submittedName>
        <fullName evidence="3">Probable poly(Glycerol-phosphate) alpha-glucosyltransferase</fullName>
        <ecNumber evidence="3">2.4.1.52</ecNumber>
    </submittedName>
</protein>
<keyword evidence="3" id="KW-0808">Transferase</keyword>
<dbReference type="InterPro" id="IPR028098">
    <property type="entry name" value="Glyco_trans_4-like_N"/>
</dbReference>
<dbReference type="PANTHER" id="PTHR12526">
    <property type="entry name" value="GLYCOSYLTRANSFERASE"/>
    <property type="match status" value="1"/>
</dbReference>
<accession>A0A2X2J2W6</accession>